<evidence type="ECO:0000313" key="2">
    <source>
        <dbReference type="Proteomes" id="UP000501602"/>
    </source>
</evidence>
<organism evidence="1 2">
    <name type="scientific">Ferrimonas lipolytica</name>
    <dbReference type="NCBI Taxonomy" id="2724191"/>
    <lineage>
        <taxon>Bacteria</taxon>
        <taxon>Pseudomonadati</taxon>
        <taxon>Pseudomonadota</taxon>
        <taxon>Gammaproteobacteria</taxon>
        <taxon>Alteromonadales</taxon>
        <taxon>Ferrimonadaceae</taxon>
        <taxon>Ferrimonas</taxon>
    </lineage>
</organism>
<keyword evidence="2" id="KW-1185">Reference proteome</keyword>
<proteinExistence type="predicted"/>
<evidence type="ECO:0000313" key="1">
    <source>
        <dbReference type="EMBL" id="QIZ78630.1"/>
    </source>
</evidence>
<gene>
    <name evidence="1" type="ORF">HER31_18005</name>
</gene>
<dbReference type="KEGG" id="fes:HER31_18005"/>
<dbReference type="RefSeq" id="WP_168662775.1">
    <property type="nucleotide sequence ID" value="NZ_CP051180.1"/>
</dbReference>
<reference evidence="1 2" key="1">
    <citation type="submission" date="2020-04" db="EMBL/GenBank/DDBJ databases">
        <title>Ferrimonas sp. S7 isolated from sea water.</title>
        <authorList>
            <person name="Bae S.S."/>
            <person name="Baek K."/>
        </authorList>
    </citation>
    <scope>NUCLEOTIDE SEQUENCE [LARGE SCALE GENOMIC DNA]</scope>
    <source>
        <strain evidence="1 2">S7</strain>
    </source>
</reference>
<dbReference type="AlphaFoldDB" id="A0A6H1UJ41"/>
<name>A0A6H1UJ41_9GAMM</name>
<accession>A0A6H1UJ41</accession>
<sequence length="104" mass="11592">MSYQTIIDQIRNSLQTAYRQGIDADAVLDQIQKDGQGKFAAIFTSEAGFSTDSNRFGPYVKEMGQSLIDFEANPSNDQLATLVKQLELLLTTLAQFRQQVKATK</sequence>
<dbReference type="EMBL" id="CP051180">
    <property type="protein sequence ID" value="QIZ78630.1"/>
    <property type="molecule type" value="Genomic_DNA"/>
</dbReference>
<protein>
    <submittedName>
        <fullName evidence="1">Prephenate dehydrogenase</fullName>
    </submittedName>
</protein>
<dbReference type="Proteomes" id="UP000501602">
    <property type="component" value="Chromosome"/>
</dbReference>